<proteinExistence type="predicted"/>
<feature type="compositionally biased region" description="Polar residues" evidence="2">
    <location>
        <begin position="869"/>
        <end position="880"/>
    </location>
</feature>
<dbReference type="EMBL" id="JAACJM010000329">
    <property type="protein sequence ID" value="KAF5331292.1"/>
    <property type="molecule type" value="Genomic_DNA"/>
</dbReference>
<feature type="compositionally biased region" description="Acidic residues" evidence="2">
    <location>
        <begin position="468"/>
        <end position="479"/>
    </location>
</feature>
<reference evidence="3 4" key="1">
    <citation type="journal article" date="2020" name="ISME J.">
        <title>Uncovering the hidden diversity of litter-decomposition mechanisms in mushroom-forming fungi.</title>
        <authorList>
            <person name="Floudas D."/>
            <person name="Bentzer J."/>
            <person name="Ahren D."/>
            <person name="Johansson T."/>
            <person name="Persson P."/>
            <person name="Tunlid A."/>
        </authorList>
    </citation>
    <scope>NUCLEOTIDE SEQUENCE [LARGE SCALE GENOMIC DNA]</scope>
    <source>
        <strain evidence="3 4">CBS 291.85</strain>
    </source>
</reference>
<feature type="compositionally biased region" description="Basic and acidic residues" evidence="2">
    <location>
        <begin position="915"/>
        <end position="929"/>
    </location>
</feature>
<accession>A0A8H5BXD5</accession>
<dbReference type="AlphaFoldDB" id="A0A8H5BXD5"/>
<name>A0A8H5BXD5_9AGAR</name>
<feature type="compositionally biased region" description="Basic and acidic residues" evidence="2">
    <location>
        <begin position="456"/>
        <end position="466"/>
    </location>
</feature>
<evidence type="ECO:0000313" key="4">
    <source>
        <dbReference type="Proteomes" id="UP000559256"/>
    </source>
</evidence>
<feature type="region of interest" description="Disordered" evidence="2">
    <location>
        <begin position="751"/>
        <end position="813"/>
    </location>
</feature>
<evidence type="ECO:0000256" key="2">
    <source>
        <dbReference type="SAM" id="MobiDB-lite"/>
    </source>
</evidence>
<evidence type="ECO:0000256" key="1">
    <source>
        <dbReference type="SAM" id="Coils"/>
    </source>
</evidence>
<comment type="caution">
    <text evidence="3">The sequence shown here is derived from an EMBL/GenBank/DDBJ whole genome shotgun (WGS) entry which is preliminary data.</text>
</comment>
<protein>
    <submittedName>
        <fullName evidence="3">Uncharacterized protein</fullName>
    </submittedName>
</protein>
<dbReference type="OrthoDB" id="3244185at2759"/>
<feature type="region of interest" description="Disordered" evidence="2">
    <location>
        <begin position="863"/>
        <end position="929"/>
    </location>
</feature>
<feature type="region of interest" description="Disordered" evidence="2">
    <location>
        <begin position="412"/>
        <end position="506"/>
    </location>
</feature>
<feature type="compositionally biased region" description="Low complexity" evidence="2">
    <location>
        <begin position="771"/>
        <end position="794"/>
    </location>
</feature>
<feature type="compositionally biased region" description="Low complexity" evidence="2">
    <location>
        <begin position="496"/>
        <end position="505"/>
    </location>
</feature>
<feature type="compositionally biased region" description="Polar residues" evidence="2">
    <location>
        <begin position="415"/>
        <end position="445"/>
    </location>
</feature>
<keyword evidence="4" id="KW-1185">Reference proteome</keyword>
<feature type="coiled-coil region" evidence="1">
    <location>
        <begin position="567"/>
        <end position="629"/>
    </location>
</feature>
<keyword evidence="1" id="KW-0175">Coiled coil</keyword>
<organism evidence="3 4">
    <name type="scientific">Tetrapyrgos nigripes</name>
    <dbReference type="NCBI Taxonomy" id="182062"/>
    <lineage>
        <taxon>Eukaryota</taxon>
        <taxon>Fungi</taxon>
        <taxon>Dikarya</taxon>
        <taxon>Basidiomycota</taxon>
        <taxon>Agaricomycotina</taxon>
        <taxon>Agaricomycetes</taxon>
        <taxon>Agaricomycetidae</taxon>
        <taxon>Agaricales</taxon>
        <taxon>Marasmiineae</taxon>
        <taxon>Marasmiaceae</taxon>
        <taxon>Tetrapyrgos</taxon>
    </lineage>
</organism>
<feature type="region of interest" description="Disordered" evidence="2">
    <location>
        <begin position="33"/>
        <end position="72"/>
    </location>
</feature>
<gene>
    <name evidence="3" type="ORF">D9758_018497</name>
</gene>
<dbReference type="Proteomes" id="UP000559256">
    <property type="component" value="Unassembled WGS sequence"/>
</dbReference>
<sequence>MGDVLNMLKPAIANIRKGSKTASTVSDDAARAESSAGLKKIGTSSSTSGVTGRGGSTKYKGKNMDTKVDPSTPIGRVGLLPYGLIKANNDSEEDSEPSFKEPLPSANKCQTLLEKGLIVDFRSKPRDPKRLIRPDWSEVDIMKWVKSLFGPAAKWIENKQSESNEPFFALLVNERQKLVLFRKSGPLTGADVYSARIGKGKQWTSTIIWFDYHFLPISSVPVFHRIKFLWHDFFTNTLSTADSIHAQPSRHDKRNHIVPGRFDTALIHINDSQGYDNVAQDMRVGQVRVIFSISEKDAPSVYEGVPESERPSHLAYVEWFTPFCHQDKNHGYFKISRCDVAGGHLASVVDIRRLMRSVHLISAFGRVAPRDWTSSTVLDSSTHFFEGVSFTTFPSPSVTPDVFYITMAHPKPLKRSSTTPQSSSKRQKILSRSVSRIPSSQTPSPMTIVRTPETGLKSKTEARNTENSDSDSVTEEETPEVNVGNSRSSEPDSEPETSTPNPTLNEKIRCKQLQEEYNNIQAQMEKDKTLWDSPQKILGSIGNISDDHGTSDVLTLTNKLLEAQLRVDVLEQHLKSASLARKATEEKLAAEERSRRLLEKENYDLKVHLHDLRERVRELAGDLVKATNSRLWTDVFPDAVTRFEISHDDWYNNEIGLRAEVAQESNEEAGTSKLTLDALSDLASDGNVRDKGKGREIDDFAAEQQPDTSVVIDDGEGYLHYHDPSKIDEEPLFLPEAFSDSPIDPTLSQQLDAEKAGGSVTDTTSGIANIPSESSSMLASASATSESLSAPSASVDTATPVEAPKMPTPVPSTATVPMASIPPALTVSATTQPSFNSGTGNTWAMTTSSSSALSASADTTLASGLSSTRSNMPSFSSYTSWDIDTDDDDVAPLAAKRGSKRKAEDEPYNGYSDVAKPRFDPWTKRRRTD</sequence>
<evidence type="ECO:0000313" key="3">
    <source>
        <dbReference type="EMBL" id="KAF5331292.1"/>
    </source>
</evidence>